<protein>
    <submittedName>
        <fullName evidence="1">Uncharacterized protein</fullName>
    </submittedName>
</protein>
<accession>K0ILU3</accession>
<dbReference type="KEGG" id="nga:Ngar_c27510"/>
<dbReference type="InParanoid" id="K0ILU3"/>
<dbReference type="STRING" id="1237085.Ngar_c27510"/>
<dbReference type="HOGENOM" id="CLU_2695896_0_0_2"/>
<keyword evidence="2" id="KW-1185">Reference proteome</keyword>
<dbReference type="Proteomes" id="UP000008037">
    <property type="component" value="Chromosome"/>
</dbReference>
<dbReference type="AlphaFoldDB" id="K0ILU3"/>
<proteinExistence type="predicted"/>
<organism evidence="1 2">
    <name type="scientific">Nitrososphaera gargensis (strain Ga9.2)</name>
    <dbReference type="NCBI Taxonomy" id="1237085"/>
    <lineage>
        <taxon>Archaea</taxon>
        <taxon>Nitrososphaerota</taxon>
        <taxon>Nitrososphaeria</taxon>
        <taxon>Nitrososphaerales</taxon>
        <taxon>Nitrososphaeraceae</taxon>
        <taxon>Nitrososphaera</taxon>
    </lineage>
</organism>
<evidence type="ECO:0000313" key="2">
    <source>
        <dbReference type="Proteomes" id="UP000008037"/>
    </source>
</evidence>
<evidence type="ECO:0000313" key="1">
    <source>
        <dbReference type="EMBL" id="AFU59672.1"/>
    </source>
</evidence>
<name>K0ILU3_NITGG</name>
<dbReference type="BioCyc" id="CNIT1237085:G1324-2751-MONOMER"/>
<reference evidence="1 2" key="1">
    <citation type="journal article" date="2012" name="Environ. Microbiol.">
        <title>The genome of the ammonia-oxidizing Candidatus Nitrososphaera gargensis: insights into metabolic versatility and environmental adaptations.</title>
        <authorList>
            <person name="Spang A."/>
            <person name="Poehlein A."/>
            <person name="Offre P."/>
            <person name="Zumbragel S."/>
            <person name="Haider S."/>
            <person name="Rychlik N."/>
            <person name="Nowka B."/>
            <person name="Schmeisser C."/>
            <person name="Lebedeva E.V."/>
            <person name="Rattei T."/>
            <person name="Bohm C."/>
            <person name="Schmid M."/>
            <person name="Galushko A."/>
            <person name="Hatzenpichler R."/>
            <person name="Weinmaier T."/>
            <person name="Daniel R."/>
            <person name="Schleper C."/>
            <person name="Spieck E."/>
            <person name="Streit W."/>
            <person name="Wagner M."/>
        </authorList>
    </citation>
    <scope>NUCLEOTIDE SEQUENCE [LARGE SCALE GENOMIC DNA]</scope>
    <source>
        <strain evidence="2">Ga9.2</strain>
    </source>
</reference>
<sequence length="73" mass="8003">MNERMKSLADTLDGTVKKAEAARDSVVTSIEDIGKKADVITTQYARSNAAIVFGPLARSLYGEKVVQRKCVMR</sequence>
<gene>
    <name evidence="1" type="ordered locus">Ngar_c27510</name>
</gene>
<dbReference type="EMBL" id="CP002408">
    <property type="protein sequence ID" value="AFU59672.1"/>
    <property type="molecule type" value="Genomic_DNA"/>
</dbReference>